<evidence type="ECO:0000256" key="2">
    <source>
        <dbReference type="ARBA" id="ARBA00007257"/>
    </source>
</evidence>
<dbReference type="Gene3D" id="2.60.40.1280">
    <property type="match status" value="1"/>
</dbReference>
<dbReference type="InterPro" id="IPR041033">
    <property type="entry name" value="SpaA_PFL_dom_1"/>
</dbReference>
<dbReference type="SUPFAM" id="SSF49401">
    <property type="entry name" value="Bacterial adhesins"/>
    <property type="match status" value="5"/>
</dbReference>
<evidence type="ECO:0000256" key="3">
    <source>
        <dbReference type="ARBA" id="ARBA00022512"/>
    </source>
</evidence>
<dbReference type="PROSITE" id="PS50847">
    <property type="entry name" value="GRAM_POS_ANCHORING"/>
    <property type="match status" value="1"/>
</dbReference>
<keyword evidence="3" id="KW-0134">Cell wall</keyword>
<keyword evidence="4" id="KW-0964">Secreted</keyword>
<dbReference type="InterPro" id="IPR008456">
    <property type="entry name" value="Collagen-bd_dom"/>
</dbReference>
<dbReference type="RefSeq" id="WP_013486587.1">
    <property type="nucleotide sequence ID" value="NC_014828.1"/>
</dbReference>
<dbReference type="Gene3D" id="2.60.40.740">
    <property type="match status" value="5"/>
</dbReference>
<reference evidence="10 11" key="1">
    <citation type="submission" date="2010-12" db="EMBL/GenBank/DDBJ databases">
        <title>Complete sequence of Ethanoligenens harbinense YUAN-3.</title>
        <authorList>
            <person name="Lucas S."/>
            <person name="Copeland A."/>
            <person name="Lapidus A."/>
            <person name="Cheng J.-F."/>
            <person name="Bruce D."/>
            <person name="Goodwin L."/>
            <person name="Pitluck S."/>
            <person name="Chertkov O."/>
            <person name="Misra M."/>
            <person name="Detter J.C."/>
            <person name="Han C."/>
            <person name="Tapia R."/>
            <person name="Land M."/>
            <person name="Hauser L."/>
            <person name="Jeffries C."/>
            <person name="Kyrpides N."/>
            <person name="Ivanova N."/>
            <person name="Mikhailova N."/>
            <person name="Wang A."/>
            <person name="Mouttaki H."/>
            <person name="He Z."/>
            <person name="Zhou J."/>
            <person name="Hemme C.L."/>
            <person name="Woyke T."/>
        </authorList>
    </citation>
    <scope>NUCLEOTIDE SEQUENCE [LARGE SCALE GENOMIC DNA]</scope>
    <source>
        <strain evidence="11">DSM 18485 / JCM 12961 / CGMCC 1.5033 / YUAN-3</strain>
    </source>
</reference>
<keyword evidence="6" id="KW-0572">Peptidoglycan-anchor</keyword>
<dbReference type="Gene3D" id="2.60.40.10">
    <property type="entry name" value="Immunoglobulins"/>
    <property type="match status" value="16"/>
</dbReference>
<keyword evidence="11" id="KW-1185">Reference proteome</keyword>
<dbReference type="PANTHER" id="PTHR36108">
    <property type="entry name" value="COLOSSIN-B-RELATED"/>
    <property type="match status" value="1"/>
</dbReference>
<feature type="domain" description="Gram-positive cocci surface proteins LPxTG" evidence="9">
    <location>
        <begin position="2500"/>
        <end position="2537"/>
    </location>
</feature>
<dbReference type="InterPro" id="IPR013783">
    <property type="entry name" value="Ig-like_fold"/>
</dbReference>
<dbReference type="GO" id="GO:0005518">
    <property type="term" value="F:collagen binding"/>
    <property type="evidence" value="ECO:0007669"/>
    <property type="project" value="InterPro"/>
</dbReference>
<feature type="transmembrane region" description="Helical" evidence="7">
    <location>
        <begin position="2510"/>
        <end position="2530"/>
    </location>
</feature>
<comment type="similarity">
    <text evidence="2">Belongs to the serine-aspartate repeat-containing protein (SDr) family.</text>
</comment>
<evidence type="ECO:0000256" key="1">
    <source>
        <dbReference type="ARBA" id="ARBA00004168"/>
    </source>
</evidence>
<evidence type="ECO:0000256" key="6">
    <source>
        <dbReference type="ARBA" id="ARBA00023088"/>
    </source>
</evidence>
<dbReference type="InterPro" id="IPR019931">
    <property type="entry name" value="LPXTG_anchor"/>
</dbReference>
<dbReference type="STRING" id="663278.Ethha_2752"/>
<gene>
    <name evidence="10" type="ordered locus">Ethha_2752</name>
</gene>
<dbReference type="InterPro" id="IPR011252">
    <property type="entry name" value="Fibrogen-bd_dom1"/>
</dbReference>
<dbReference type="InterPro" id="IPR041171">
    <property type="entry name" value="SDR_Ig"/>
</dbReference>
<dbReference type="InterPro" id="IPR008966">
    <property type="entry name" value="Adhesion_dom_sf"/>
</dbReference>
<evidence type="ECO:0000256" key="5">
    <source>
        <dbReference type="ARBA" id="ARBA00022729"/>
    </source>
</evidence>
<evidence type="ECO:0000256" key="7">
    <source>
        <dbReference type="SAM" id="Phobius"/>
    </source>
</evidence>
<evidence type="ECO:0000313" key="11">
    <source>
        <dbReference type="Proteomes" id="UP000001551"/>
    </source>
</evidence>
<dbReference type="Pfam" id="PF05737">
    <property type="entry name" value="Collagen_bind"/>
    <property type="match status" value="2"/>
</dbReference>
<sequence length="2537" mass="264017">MIKAVKRKLLSMMAVITAAAVGLTAIAPSLTAEAATIGFPIFDQITLTDTSKNLSVTVNDTGSPATLGSAANLIGTDDSVSLSYHFTIANTTTTQRVNSGDTYGFTIPSQLIMAGYAGLSNYPLKDGNGDQVATVNITPAGVGTLTFSDYVNDHSNLTGTFTFNSTFNKSNISNGTTVPVQFQVDGYAQPFTIDTVFSQSAPTNQKSGSVPDANGNITWTVRLNTSGNTIPAGSSISDPITGYQTYVPGTFKITDATKKTTVLDSGAATDSSVYTAGSTPTGLNAVTGTLAYTFANGFTDNDEYDVTYQTHITDPSQYFSGSQIGNTLTFKHAGWSDQQVTASGVTISKPNYITKTGSYGSGAVTWTIQYDNDSTPEDLHNVVITDPIPAGTTLQNVYLNGSATPLTLDSSPAAVSNGSAGYNSTGYLPAPGKYSVITTSSGKTLVYNAGEITSQQTLKLVTAIDNPNYNQVNDPGYSNTATIWAGDNGYIAGGVSSGSASVGTGVNVIQKSVLSQYDPSTHQIQWKILINKTGQTLPAGTFVSDTIPTGLSYVPGTFKLVDVTQSNSVVYDSGASGDGAVYSAGAIKYTFGSAFTDQYAITYTTVVNDPAVYANNVVNKAYPNTAVLNPNNSSNTSSSTATAYVTSNTLKKSGSYDHVNRAINWTVTVNQDKTQLDNVVVKDLLNGTGMSNFALDQSSVKATDSHGNPVSFTDDFTNGLTVNLGNISDQITITFSTKLTPDAFTYFVTNNANQTISTSNQATMTTDTWPDHTVTSNTAQVQISNTVVSKSGSTSTSSNVDYIDWSVQINQNAVQISNGVISDTLPAGLTLDTSSVKLYQQTLQTDGTYAANPTQVNQSNYSMTYDATSGNFVFTLPASITSPYLLTFRTYISSSYYNKTATFSNYVTFNGTGFTQTSNTTSGGTRYYGASGSADGTYGTITILKKDTSNTKILPGATFTMNDGYSTRTATTDSNGQANFGMLRFGTYTFTETKAPDNYQLDSTPFQVTVGSTTPTVTYTKTDTLKNGTIQFTKLGDNGTGLAGAVFTLYQADGTTPVTKNNVNVTATSNQYGQVEFDNIPYGTYVIKETATPDGYLPITIGGVQLLDSNASIDTANGNTLNLDTGTYDGTHVLAASARTDAAGGSITVTKVDQSSPSTTLTGAVFVLMQNGSQVGSPQTTGQNGVAKFTGLASGTYTLHEQTPPTDYGTAADYTFTIDGTKPLAQRNLTYTATDAKLTGTVTFKKVDGSGNGLGGAVFRLRTSGGTPVADATSSSDPATLGQVTFTGVPYGDGYTIEEVTGVRNHAMMAQPYTFSLHQPSLDLDALNTANHVSPNPFINTLKTANVWFSKTDGASALDGATFGLYTDAGMTHQIGMATSVGGKVTFGNVPYSDSPYYVQELSTPDDAHYQKAASFSFYLNDNTLGVSNGAVQLTKTNTSALSGGVSPFDANGNVADAPQGSITVRKTDAQIGSVLQSAAFQLLDANKNVLATGSTNAYGLLVFGNLRLNATGNTVFYLHELNPPADYALLTLDTQVVLNYANSKANLSNLDVTQPVGNTLKTGTIQFTKRGTGDVALQGAVYTLYTKTASGGKGSALAATDTRPNPVTSGQNGLVQFTNVPYGDYIIEETGTQSGTPAADYTVSSAEISVGLHDASGGTVTLPDVTDTLKTGSVQFTKKAADGSNLAGATFTLTGAGGYSQQVTSDQNGLVKFTDVPYGEYTLTETGAPVDYTIVAPVAVSLHDSTTNGTGSLTMHDMVDALKTGAIQFTKNGAGGPLDGVTFTLYDADGVHPIADSNGKAITAVSGQNGQAGVVRFTNIPYGNYKIWETGTPADYLPYTAAIPVSLHDGQVDADDTLQLNAVTNTLKTGTVQFTKKAADGSNLAGATFTLTSAGGYSQQVTSDQNGLVKFTDVPYGEYTLTETGAPADYTIVVPVAVSLHDSTTNGTGSLTMHDMVDALKTGTVQFTKKAADGSNLAGATFTLTGAGGYSQQVTSDQNGLVKFTDVPYGEYTLTETGAPADYTIVAPVAVSLHDSTTNGTGSLTMHDMVDALKTGTVQFTKKAADGSNLAGATFTLTGASGYSQQVTSDKNGLVKFTDVPYGEYTLTETGAPADYTIVAPVAVSLHDSTTGGTGSLTMHDMVDALKTGTVQFTKKAADGSNLAGATFTLTGASGYSQQVTSDQSGLVKFTDVPYGEYTLTETGAPADYTIVAPVAVSLHDSTTNGTGSLTMHDMVDALKTGTVQFTKKAADGSNLAGATFTLTGAGGYSQQVTSDKNGLVKFTDVPYGEYTLTETGAPADYTIVAPVAVSLHNSTTNGTGSLTMHDMVDALKTGTIQFTKWAQNGGVLPGATFTLTGGSVSKTATSDQNGVVKFTDVPYGDYVITETGVPANYVAVSPISVSLHDGNTSIHSGTLDLGRVTDTIKTGDVVVHDGGETPGQVVTIYDQNGNPIASGVTDANGNVVFHDVPYGSYVVKIGDKIVPVALNSPTANVDLAANPYTGMTGEDLPPYAALGALMLALGGATLALKRRRKHE</sequence>
<feature type="chain" id="PRO_5003212267" evidence="8">
    <location>
        <begin position="35"/>
        <end position="2537"/>
    </location>
</feature>
<dbReference type="KEGG" id="eha:Ethha_2752"/>
<evidence type="ECO:0000259" key="9">
    <source>
        <dbReference type="PROSITE" id="PS50847"/>
    </source>
</evidence>
<evidence type="ECO:0000256" key="8">
    <source>
        <dbReference type="SAM" id="SignalP"/>
    </source>
</evidence>
<dbReference type="Proteomes" id="UP000001551">
    <property type="component" value="Chromosome"/>
</dbReference>
<dbReference type="EMBL" id="CP002400">
    <property type="protein sequence ID" value="ADU28244.1"/>
    <property type="molecule type" value="Genomic_DNA"/>
</dbReference>
<keyword evidence="7" id="KW-0472">Membrane</keyword>
<dbReference type="PANTHER" id="PTHR36108:SF13">
    <property type="entry name" value="COLOSSIN-B-RELATED"/>
    <property type="match status" value="1"/>
</dbReference>
<dbReference type="Pfam" id="PF17961">
    <property type="entry name" value="Big_8"/>
    <property type="match status" value="1"/>
</dbReference>
<proteinExistence type="inferred from homology"/>
<keyword evidence="7" id="KW-1133">Transmembrane helix</keyword>
<dbReference type="HOGENOM" id="CLU_228274_0_0_9"/>
<organism evidence="10 11">
    <name type="scientific">Ethanoligenens harbinense (strain DSM 18485 / JCM 12961 / CGMCC 1.5033 / YUAN-3)</name>
    <dbReference type="NCBI Taxonomy" id="663278"/>
    <lineage>
        <taxon>Bacteria</taxon>
        <taxon>Bacillati</taxon>
        <taxon>Bacillota</taxon>
        <taxon>Clostridia</taxon>
        <taxon>Eubacteriales</taxon>
        <taxon>Oscillospiraceae</taxon>
        <taxon>Ethanoligenens</taxon>
    </lineage>
</organism>
<accession>E6U8C5</accession>
<dbReference type="eggNOG" id="COG4932">
    <property type="taxonomic scope" value="Bacteria"/>
</dbReference>
<feature type="signal peptide" evidence="8">
    <location>
        <begin position="1"/>
        <end position="34"/>
    </location>
</feature>
<name>E6U8C5_ETHHY</name>
<dbReference type="Pfam" id="PF17802">
    <property type="entry name" value="SpaA"/>
    <property type="match status" value="15"/>
</dbReference>
<protein>
    <submittedName>
        <fullName evidence="10">Conserved repeat domain protein</fullName>
    </submittedName>
</protein>
<dbReference type="SUPFAM" id="SSF49478">
    <property type="entry name" value="Cna protein B-type domain"/>
    <property type="match status" value="11"/>
</dbReference>
<dbReference type="GO" id="GO:0007155">
    <property type="term" value="P:cell adhesion"/>
    <property type="evidence" value="ECO:0007669"/>
    <property type="project" value="InterPro"/>
</dbReference>
<keyword evidence="7" id="KW-0812">Transmembrane</keyword>
<keyword evidence="5 8" id="KW-0732">Signal</keyword>
<comment type="subcellular location">
    <subcellularLocation>
        <location evidence="1">Secreted</location>
        <location evidence="1">Cell wall</location>
        <topology evidence="1">Peptidoglycan-anchor</topology>
    </subcellularLocation>
</comment>
<evidence type="ECO:0000256" key="4">
    <source>
        <dbReference type="ARBA" id="ARBA00022525"/>
    </source>
</evidence>
<evidence type="ECO:0000313" key="10">
    <source>
        <dbReference type="EMBL" id="ADU28244.1"/>
    </source>
</evidence>